<evidence type="ECO:0000313" key="3">
    <source>
        <dbReference type="Proteomes" id="UP000215453"/>
    </source>
</evidence>
<feature type="chain" id="PRO_5012034605" evidence="1">
    <location>
        <begin position="22"/>
        <end position="308"/>
    </location>
</feature>
<dbReference type="Proteomes" id="UP000215453">
    <property type="component" value="Chromosome 6"/>
</dbReference>
<protein>
    <submittedName>
        <fullName evidence="2">Uncharacterized protein</fullName>
    </submittedName>
</protein>
<name>A0A1Y6LPG8_ZYMTR</name>
<accession>A0A1Y6LPG8</accession>
<evidence type="ECO:0000313" key="2">
    <source>
        <dbReference type="EMBL" id="SMY25330.1"/>
    </source>
</evidence>
<evidence type="ECO:0000256" key="1">
    <source>
        <dbReference type="SAM" id="SignalP"/>
    </source>
</evidence>
<organism evidence="2 3">
    <name type="scientific">Zymoseptoria tritici ST99CH_1A5</name>
    <dbReference type="NCBI Taxonomy" id="1276529"/>
    <lineage>
        <taxon>Eukaryota</taxon>
        <taxon>Fungi</taxon>
        <taxon>Dikarya</taxon>
        <taxon>Ascomycota</taxon>
        <taxon>Pezizomycotina</taxon>
        <taxon>Dothideomycetes</taxon>
        <taxon>Dothideomycetidae</taxon>
        <taxon>Mycosphaerellales</taxon>
        <taxon>Mycosphaerellaceae</taxon>
        <taxon>Zymoseptoria</taxon>
    </lineage>
</organism>
<gene>
    <name evidence="2" type="ORF">ZT1A5_G6772</name>
</gene>
<keyword evidence="1" id="KW-0732">Signal</keyword>
<feature type="signal peptide" evidence="1">
    <location>
        <begin position="1"/>
        <end position="21"/>
    </location>
</feature>
<proteinExistence type="predicted"/>
<sequence length="308" mass="32372">MLLHSALPVSVLAAIAGLVFASPNYGAGNQICSNAKKWDRAATPYCSSLLGIPVKTQYANEQQVPTVTTCKQPSIPSASPVKHKRNTPPQYKPQCLQPYSGKFLTSACKCLSIKTSTTTIATTRYDRTTTLTTTTTKKAGQQSTVTTTKTASTTVFAVPTGPLNLFALGTGNDDEGNAIVNGPNQYLQARESGGIRQAVDFSAPQNESPLIRFADRTLIGVGAPITGLVAGIRDDVSPGTVAVVFDSLEEDNVIAACGITSAPDGTCPVVCGTSGRPFDTYLELWSLASAEEYVSEPIDTFAVSPLLS</sequence>
<reference evidence="2 3" key="1">
    <citation type="submission" date="2016-10" db="EMBL/GenBank/DDBJ databases">
        <authorList>
            <person name="Varghese N."/>
        </authorList>
    </citation>
    <scope>NUCLEOTIDE SEQUENCE [LARGE SCALE GENOMIC DNA]</scope>
</reference>
<dbReference type="EMBL" id="LT882681">
    <property type="protein sequence ID" value="SMY25330.1"/>
    <property type="molecule type" value="Genomic_DNA"/>
</dbReference>
<dbReference type="AlphaFoldDB" id="A0A1Y6LPG8"/>